<dbReference type="GO" id="GO:0006298">
    <property type="term" value="P:mismatch repair"/>
    <property type="evidence" value="ECO:0007669"/>
    <property type="project" value="InterPro"/>
</dbReference>
<evidence type="ECO:0000256" key="4">
    <source>
        <dbReference type="ARBA" id="ARBA00022801"/>
    </source>
</evidence>
<reference evidence="7" key="1">
    <citation type="submission" date="2008-12" db="EMBL/GenBank/DDBJ databases">
        <title>Complete sequence of Chloroflexus aggregans DSM 9485.</title>
        <authorList>
            <consortium name="US DOE Joint Genome Institute"/>
            <person name="Lucas S."/>
            <person name="Copeland A."/>
            <person name="Lapidus A."/>
            <person name="Glavina del Rio T."/>
            <person name="Dalin E."/>
            <person name="Tice H."/>
            <person name="Pitluck S."/>
            <person name="Foster B."/>
            <person name="Larimer F."/>
            <person name="Land M."/>
            <person name="Hauser L."/>
            <person name="Kyrpides N."/>
            <person name="Mikhailova N."/>
            <person name="Bryant D."/>
            <person name="Richardson P."/>
        </authorList>
    </citation>
    <scope>NUCLEOTIDE SEQUENCE</scope>
    <source>
        <strain evidence="7">DSM 9485</strain>
    </source>
</reference>
<dbReference type="OrthoDB" id="9801520at2"/>
<dbReference type="Gene3D" id="3.40.960.10">
    <property type="entry name" value="VSR Endonuclease"/>
    <property type="match status" value="1"/>
</dbReference>
<accession>B8G3L1</accession>
<evidence type="ECO:0000256" key="3">
    <source>
        <dbReference type="ARBA" id="ARBA00022763"/>
    </source>
</evidence>
<dbReference type="EMBL" id="CP001337">
    <property type="protein sequence ID" value="ACL23394.1"/>
    <property type="molecule type" value="Genomic_DNA"/>
</dbReference>
<dbReference type="REBASE" id="19782">
    <property type="entry name" value="V.CagVIIP"/>
</dbReference>
<sequence>MSDNLSPQDRHKTMQAVKGKGTRLEKRLWAMLAGLGLKGWKKNADNIVGKPDVAFLNQRIAIFIDGCFWHGCPYCKRKLPKTNREYWERKINRNIELARLHDEQLQREGWIVIRIWEHEMADIEKVRARIRNLLSDME</sequence>
<dbReference type="Proteomes" id="UP000002508">
    <property type="component" value="Chromosome"/>
</dbReference>
<protein>
    <submittedName>
        <fullName evidence="7">DNA mismatch endonuclease Vsr</fullName>
    </submittedName>
</protein>
<dbReference type="GO" id="GO:0004519">
    <property type="term" value="F:endonuclease activity"/>
    <property type="evidence" value="ECO:0007669"/>
    <property type="project" value="UniProtKB-KW"/>
</dbReference>
<dbReference type="AlphaFoldDB" id="B8G3L1"/>
<dbReference type="HOGENOM" id="CLU_111913_3_0_0"/>
<dbReference type="GO" id="GO:0016787">
    <property type="term" value="F:hydrolase activity"/>
    <property type="evidence" value="ECO:0007669"/>
    <property type="project" value="UniProtKB-KW"/>
</dbReference>
<dbReference type="InterPro" id="IPR011335">
    <property type="entry name" value="Restrct_endonuc-II-like"/>
</dbReference>
<evidence type="ECO:0000313" key="7">
    <source>
        <dbReference type="EMBL" id="ACL23394.1"/>
    </source>
</evidence>
<dbReference type="RefSeq" id="WP_012615760.1">
    <property type="nucleotide sequence ID" value="NC_011831.1"/>
</dbReference>
<evidence type="ECO:0000256" key="5">
    <source>
        <dbReference type="ARBA" id="ARBA00023204"/>
    </source>
</evidence>
<dbReference type="STRING" id="326427.Cagg_0451"/>
<dbReference type="Pfam" id="PF03852">
    <property type="entry name" value="Vsr"/>
    <property type="match status" value="1"/>
</dbReference>
<comment type="similarity">
    <text evidence="6">Belongs to the Vsr family.</text>
</comment>
<gene>
    <name evidence="7" type="ordered locus">Cagg_0451</name>
</gene>
<dbReference type="SUPFAM" id="SSF52980">
    <property type="entry name" value="Restriction endonuclease-like"/>
    <property type="match status" value="1"/>
</dbReference>
<evidence type="ECO:0000256" key="1">
    <source>
        <dbReference type="ARBA" id="ARBA00022722"/>
    </source>
</evidence>
<keyword evidence="8" id="KW-1185">Reference proteome</keyword>
<proteinExistence type="inferred from homology"/>
<evidence type="ECO:0000256" key="2">
    <source>
        <dbReference type="ARBA" id="ARBA00022759"/>
    </source>
</evidence>
<dbReference type="InterPro" id="IPR004603">
    <property type="entry name" value="DNA_mismatch_endonuc_vsr"/>
</dbReference>
<evidence type="ECO:0000313" key="8">
    <source>
        <dbReference type="Proteomes" id="UP000002508"/>
    </source>
</evidence>
<dbReference type="NCBIfam" id="TIGR00632">
    <property type="entry name" value="vsr"/>
    <property type="match status" value="1"/>
</dbReference>
<dbReference type="KEGG" id="cag:Cagg_0451"/>
<keyword evidence="4" id="KW-0378">Hydrolase</keyword>
<keyword evidence="5" id="KW-0234">DNA repair</keyword>
<evidence type="ECO:0000256" key="6">
    <source>
        <dbReference type="ARBA" id="ARBA00029466"/>
    </source>
</evidence>
<dbReference type="CDD" id="cd00221">
    <property type="entry name" value="Vsr"/>
    <property type="match status" value="1"/>
</dbReference>
<organism evidence="7 8">
    <name type="scientific">Chloroflexus aggregans (strain MD-66 / DSM 9485)</name>
    <dbReference type="NCBI Taxonomy" id="326427"/>
    <lineage>
        <taxon>Bacteria</taxon>
        <taxon>Bacillati</taxon>
        <taxon>Chloroflexota</taxon>
        <taxon>Chloroflexia</taxon>
        <taxon>Chloroflexales</taxon>
        <taxon>Chloroflexineae</taxon>
        <taxon>Chloroflexaceae</taxon>
        <taxon>Chloroflexus</taxon>
    </lineage>
</organism>
<keyword evidence="3" id="KW-0227">DNA damage</keyword>
<name>B8G3L1_CHLAD</name>
<keyword evidence="2 7" id="KW-0255">Endonuclease</keyword>
<keyword evidence="1" id="KW-0540">Nuclease</keyword>
<dbReference type="eggNOG" id="COG3727">
    <property type="taxonomic scope" value="Bacteria"/>
</dbReference>